<evidence type="ECO:0000256" key="1">
    <source>
        <dbReference type="SAM" id="Phobius"/>
    </source>
</evidence>
<dbReference type="PANTHER" id="PTHR10587:SF137">
    <property type="entry name" value="4-DEOXY-4-FORMAMIDO-L-ARABINOSE-PHOSPHOUNDECAPRENOL DEFORMYLASE ARND-RELATED"/>
    <property type="match status" value="1"/>
</dbReference>
<organism evidence="3">
    <name type="scientific">Candidatus Fermentithermobacillus carboniphilus</name>
    <dbReference type="NCBI Taxonomy" id="3085328"/>
    <lineage>
        <taxon>Bacteria</taxon>
        <taxon>Bacillati</taxon>
        <taxon>Bacillota</taxon>
        <taxon>Candidatus Fermentithermobacillia</taxon>
        <taxon>Candidatus Fermentithermobacillales</taxon>
        <taxon>Candidatus Fermentithermobacillaceae</taxon>
        <taxon>Candidatus Fermentithermobacillus</taxon>
    </lineage>
</organism>
<keyword evidence="1" id="KW-0812">Transmembrane</keyword>
<dbReference type="GO" id="GO:0016810">
    <property type="term" value="F:hydrolase activity, acting on carbon-nitrogen (but not peptide) bonds"/>
    <property type="evidence" value="ECO:0007669"/>
    <property type="project" value="InterPro"/>
</dbReference>
<dbReference type="PROSITE" id="PS51677">
    <property type="entry name" value="NODB"/>
    <property type="match status" value="1"/>
</dbReference>
<dbReference type="EMBL" id="CP062796">
    <property type="protein sequence ID" value="QUL98054.1"/>
    <property type="molecule type" value="Genomic_DNA"/>
</dbReference>
<dbReference type="InterPro" id="IPR002509">
    <property type="entry name" value="NODB_dom"/>
</dbReference>
<keyword evidence="1" id="KW-0472">Membrane</keyword>
<dbReference type="KEGG" id="fcz:IMF26_08305"/>
<gene>
    <name evidence="3" type="ORF">IMF26_08305</name>
</gene>
<dbReference type="AlphaFoldDB" id="A0AAT9LBA1"/>
<sequence>MRHGISFLAYALVAFSLTSYIIPHLLLRYLGKGVIRAAGGTYCRTGKTANLSLCSITFDDGPDPRFTPAILDILREYSCKATFFVLAEKCQKYPELFERIRSEGHEIGLHGHNHLHPWLLGPLGTWRTLATAAKAVFGDLPGHSDSIVRSGSCQSVLYRPPWGFWSLWNCLLTKNFTRVMWSIPGNDWKKTFDAYRVARNVLENLFPGAIILLHDGGPYSGKTVAALPLILDGIRNMGYVPVTVQELLGQTNEATVSRDRVA</sequence>
<accession>A0AAT9LBA1</accession>
<reference evidence="3" key="1">
    <citation type="submission" date="2020-10" db="EMBL/GenBank/DDBJ databases">
        <authorList>
            <person name="Kadnikov V."/>
            <person name="Beletsky A.V."/>
            <person name="Mardanov A.V."/>
            <person name="Karnachuk O.V."/>
            <person name="Ravin N.V."/>
        </authorList>
    </citation>
    <scope>NUCLEOTIDE SEQUENCE</scope>
    <source>
        <strain evidence="3">Bu02</strain>
    </source>
</reference>
<dbReference type="GO" id="GO:0005975">
    <property type="term" value="P:carbohydrate metabolic process"/>
    <property type="evidence" value="ECO:0007669"/>
    <property type="project" value="InterPro"/>
</dbReference>
<proteinExistence type="predicted"/>
<dbReference type="Gene3D" id="3.20.20.370">
    <property type="entry name" value="Glycoside hydrolase/deacetylase"/>
    <property type="match status" value="1"/>
</dbReference>
<keyword evidence="1" id="KW-1133">Transmembrane helix</keyword>
<dbReference type="Pfam" id="PF01522">
    <property type="entry name" value="Polysacc_deac_1"/>
    <property type="match status" value="1"/>
</dbReference>
<dbReference type="InterPro" id="IPR050248">
    <property type="entry name" value="Polysacc_deacetylase_ArnD"/>
</dbReference>
<name>A0AAT9LBA1_9FIRM</name>
<dbReference type="InterPro" id="IPR011330">
    <property type="entry name" value="Glyco_hydro/deAcase_b/a-brl"/>
</dbReference>
<evidence type="ECO:0000313" key="3">
    <source>
        <dbReference type="EMBL" id="QUL98054.1"/>
    </source>
</evidence>
<reference evidence="3" key="2">
    <citation type="journal article" date="2023" name="Biology">
        <title>Prokaryotic Life Associated with Coal-Fire Gas Vents Revealed by Metagenomics.</title>
        <authorList>
            <person name="Kadnikov V.V."/>
            <person name="Mardanov A.V."/>
            <person name="Beletsky A.V."/>
            <person name="Karnachuk O.V."/>
            <person name="Ravin N.V."/>
        </authorList>
    </citation>
    <scope>NUCLEOTIDE SEQUENCE</scope>
    <source>
        <strain evidence="3">Bu02</strain>
    </source>
</reference>
<protein>
    <submittedName>
        <fullName evidence="3">Polysaccharide deacetylase family protein</fullName>
    </submittedName>
</protein>
<dbReference type="PANTHER" id="PTHR10587">
    <property type="entry name" value="GLYCOSYL TRANSFERASE-RELATED"/>
    <property type="match status" value="1"/>
</dbReference>
<feature type="domain" description="NodB homology" evidence="2">
    <location>
        <begin position="52"/>
        <end position="242"/>
    </location>
</feature>
<dbReference type="SUPFAM" id="SSF88713">
    <property type="entry name" value="Glycoside hydrolase/deacetylase"/>
    <property type="match status" value="1"/>
</dbReference>
<dbReference type="CDD" id="cd10959">
    <property type="entry name" value="CE4_NodB_like_3"/>
    <property type="match status" value="1"/>
</dbReference>
<feature type="transmembrane region" description="Helical" evidence="1">
    <location>
        <begin position="7"/>
        <end position="27"/>
    </location>
</feature>
<evidence type="ECO:0000259" key="2">
    <source>
        <dbReference type="PROSITE" id="PS51677"/>
    </source>
</evidence>